<name>A0A1S2Z004_CICAR</name>
<keyword evidence="8" id="KW-1185">Reference proteome</keyword>
<proteinExistence type="inferred from homology"/>
<comment type="cofactor">
    <cofactor evidence="1">
        <name>FMN</name>
        <dbReference type="ChEBI" id="CHEBI:58210"/>
    </cofactor>
</comment>
<reference evidence="8" key="1">
    <citation type="journal article" date="2013" name="Nat. Biotechnol.">
        <title>Draft genome sequence of chickpea (Cicer arietinum) provides a resource for trait improvement.</title>
        <authorList>
            <person name="Varshney R.K."/>
            <person name="Song C."/>
            <person name="Saxena R.K."/>
            <person name="Azam S."/>
            <person name="Yu S."/>
            <person name="Sharpe A.G."/>
            <person name="Cannon S."/>
            <person name="Baek J."/>
            <person name="Rosen B.D."/>
            <person name="Tar'an B."/>
            <person name="Millan T."/>
            <person name="Zhang X."/>
            <person name="Ramsay L.D."/>
            <person name="Iwata A."/>
            <person name="Wang Y."/>
            <person name="Nelson W."/>
            <person name="Farmer A.D."/>
            <person name="Gaur P.M."/>
            <person name="Soderlund C."/>
            <person name="Penmetsa R.V."/>
            <person name="Xu C."/>
            <person name="Bharti A.K."/>
            <person name="He W."/>
            <person name="Winter P."/>
            <person name="Zhao S."/>
            <person name="Hane J.K."/>
            <person name="Carrasquilla-Garcia N."/>
            <person name="Condie J.A."/>
            <person name="Upadhyaya H.D."/>
            <person name="Luo M.C."/>
            <person name="Thudi M."/>
            <person name="Gowda C.L."/>
            <person name="Singh N.P."/>
            <person name="Lichtenzveig J."/>
            <person name="Gali K.K."/>
            <person name="Rubio J."/>
            <person name="Nadarajan N."/>
            <person name="Dolezel J."/>
            <person name="Bansal K.C."/>
            <person name="Xu X."/>
            <person name="Edwards D."/>
            <person name="Zhang G."/>
            <person name="Kahl G."/>
            <person name="Gil J."/>
            <person name="Singh K.B."/>
            <person name="Datta S.K."/>
            <person name="Jackson S.A."/>
            <person name="Wang J."/>
            <person name="Cook D.R."/>
        </authorList>
    </citation>
    <scope>NUCLEOTIDE SEQUENCE [LARGE SCALE GENOMIC DNA]</scope>
    <source>
        <strain evidence="8">cv. CDC Frontier</strain>
    </source>
</reference>
<dbReference type="FunFam" id="3.20.20.70:FF:000073">
    <property type="entry name" value="12-oxophytodienoate reductase 3"/>
    <property type="match status" value="1"/>
</dbReference>
<dbReference type="CDD" id="cd02933">
    <property type="entry name" value="OYE_like_FMN"/>
    <property type="match status" value="1"/>
</dbReference>
<reference evidence="9" key="2">
    <citation type="submission" date="2025-08" db="UniProtKB">
        <authorList>
            <consortium name="RefSeq"/>
        </authorList>
    </citation>
    <scope>IDENTIFICATION</scope>
    <source>
        <tissue evidence="9">Etiolated seedlings</tissue>
    </source>
</reference>
<dbReference type="KEGG" id="cam:101498570"/>
<accession>A0A1S2Z004</accession>
<evidence type="ECO:0000313" key="9">
    <source>
        <dbReference type="RefSeq" id="XP_004512605.1"/>
    </source>
</evidence>
<evidence type="ECO:0000256" key="5">
    <source>
        <dbReference type="ARBA" id="ARBA00022857"/>
    </source>
</evidence>
<dbReference type="PANTHER" id="PTHR22893:SF62">
    <property type="entry name" value="12-OXOPHYTODIENOATE REDUCTASE-LIKE PROTEIN"/>
    <property type="match status" value="1"/>
</dbReference>
<keyword evidence="6" id="KW-0560">Oxidoreductase</keyword>
<dbReference type="InterPro" id="IPR001155">
    <property type="entry name" value="OxRdtase_FMN_N"/>
</dbReference>
<feature type="domain" description="NADH:flavin oxidoreductase/NADH oxidase N-terminal" evidence="7">
    <location>
        <begin position="18"/>
        <end position="348"/>
    </location>
</feature>
<keyword evidence="5" id="KW-0521">NADP</keyword>
<keyword evidence="4" id="KW-0288">FMN</keyword>
<dbReference type="PANTHER" id="PTHR22893">
    <property type="entry name" value="NADH OXIDOREDUCTASE-RELATED"/>
    <property type="match status" value="1"/>
</dbReference>
<comment type="similarity">
    <text evidence="2">Belongs to the NADH:flavin oxidoreductase/NADH oxidase family.</text>
</comment>
<sequence length="377" mass="42249">MSNTKTMAKGEGNDTIPLLTPYKMGNFNLSHRIVLAPLTRSRSYNFVAQPHAALYYSQRTTKGGFLIGEASGVSDTAQGYPNTPGIWTREQVEAWKPIVSAVHEKGGIFFCQLWHAGRVSNNSYQPEGRAAISSTNKRLRRDVFNNLVAVDKYPPPRRLETNEIPKLVNEFRIAAKNAMEAGFDGVEIHGANGYLLDQFLKDKVNDRDDEYGGNLQNRCRFPLQIIDAITHEIGADKVGVRLSPFANYNDSEDSDPQQLANYMAKSLNELGILYLHMIDPKMVTQFEKCDTDWSLAPVRNVFKGTLIVAGGYDRSEGNCAIESGDADLVAYGRMFLANPDLPKRFELNVDEFNDPDPTTYYTHDPVIGYTDYPFLQI</sequence>
<dbReference type="AlphaFoldDB" id="A0A1S2Z004"/>
<dbReference type="SUPFAM" id="SSF51395">
    <property type="entry name" value="FMN-linked oxidoreductases"/>
    <property type="match status" value="1"/>
</dbReference>
<dbReference type="InterPro" id="IPR013785">
    <property type="entry name" value="Aldolase_TIM"/>
</dbReference>
<evidence type="ECO:0000259" key="7">
    <source>
        <dbReference type="Pfam" id="PF00724"/>
    </source>
</evidence>
<dbReference type="GO" id="GO:0016629">
    <property type="term" value="F:12-oxophytodienoate reductase activity"/>
    <property type="evidence" value="ECO:0007669"/>
    <property type="project" value="UniProtKB-ARBA"/>
</dbReference>
<dbReference type="GeneID" id="101498570"/>
<organism evidence="8 9">
    <name type="scientific">Cicer arietinum</name>
    <name type="common">Chickpea</name>
    <name type="synonym">Garbanzo</name>
    <dbReference type="NCBI Taxonomy" id="3827"/>
    <lineage>
        <taxon>Eukaryota</taxon>
        <taxon>Viridiplantae</taxon>
        <taxon>Streptophyta</taxon>
        <taxon>Embryophyta</taxon>
        <taxon>Tracheophyta</taxon>
        <taxon>Spermatophyta</taxon>
        <taxon>Magnoliopsida</taxon>
        <taxon>eudicotyledons</taxon>
        <taxon>Gunneridae</taxon>
        <taxon>Pentapetalae</taxon>
        <taxon>rosids</taxon>
        <taxon>fabids</taxon>
        <taxon>Fabales</taxon>
        <taxon>Fabaceae</taxon>
        <taxon>Papilionoideae</taxon>
        <taxon>50 kb inversion clade</taxon>
        <taxon>NPAAA clade</taxon>
        <taxon>Hologalegina</taxon>
        <taxon>IRL clade</taxon>
        <taxon>Cicereae</taxon>
        <taxon>Cicer</taxon>
    </lineage>
</organism>
<dbReference type="PaxDb" id="3827-XP_004512606.1"/>
<dbReference type="GO" id="GO:0010181">
    <property type="term" value="F:FMN binding"/>
    <property type="evidence" value="ECO:0007669"/>
    <property type="project" value="InterPro"/>
</dbReference>
<dbReference type="STRING" id="3827.A0A1S2Z004"/>
<dbReference type="OrthoDB" id="1663137at2759"/>
<evidence type="ECO:0000256" key="3">
    <source>
        <dbReference type="ARBA" id="ARBA00022630"/>
    </source>
</evidence>
<gene>
    <name evidence="9" type="primary">LOC101498570</name>
</gene>
<dbReference type="Gene3D" id="3.20.20.70">
    <property type="entry name" value="Aldolase class I"/>
    <property type="match status" value="1"/>
</dbReference>
<dbReference type="eggNOG" id="KOG0134">
    <property type="taxonomic scope" value="Eukaryota"/>
</dbReference>
<dbReference type="Proteomes" id="UP000087171">
    <property type="component" value="Chromosome Ca8"/>
</dbReference>
<evidence type="ECO:0000313" key="8">
    <source>
        <dbReference type="Proteomes" id="UP000087171"/>
    </source>
</evidence>
<dbReference type="InterPro" id="IPR045247">
    <property type="entry name" value="Oye-like"/>
</dbReference>
<evidence type="ECO:0000256" key="2">
    <source>
        <dbReference type="ARBA" id="ARBA00005979"/>
    </source>
</evidence>
<protein>
    <submittedName>
        <fullName evidence="9">12-oxophytodienoate reductase 11</fullName>
    </submittedName>
</protein>
<dbReference type="RefSeq" id="XP_004512605.1">
    <property type="nucleotide sequence ID" value="XM_004512548.3"/>
</dbReference>
<evidence type="ECO:0000256" key="4">
    <source>
        <dbReference type="ARBA" id="ARBA00022643"/>
    </source>
</evidence>
<keyword evidence="3" id="KW-0285">Flavoprotein</keyword>
<dbReference type="Pfam" id="PF00724">
    <property type="entry name" value="Oxidored_FMN"/>
    <property type="match status" value="1"/>
</dbReference>
<evidence type="ECO:0000256" key="1">
    <source>
        <dbReference type="ARBA" id="ARBA00001917"/>
    </source>
</evidence>
<evidence type="ECO:0000256" key="6">
    <source>
        <dbReference type="ARBA" id="ARBA00023002"/>
    </source>
</evidence>